<reference evidence="6 7" key="1">
    <citation type="submission" date="2015-03" db="EMBL/GenBank/DDBJ databases">
        <title>Caedibacter varicaedens, whole genome shotgun sequence.</title>
        <authorList>
            <person name="Suzuki H."/>
            <person name="Dapper A.L."/>
            <person name="Gibson A.K."/>
            <person name="Jackson C."/>
            <person name="Lee H."/>
            <person name="Pejaver V.R."/>
            <person name="Doak T."/>
            <person name="Lynch M."/>
        </authorList>
    </citation>
    <scope>NUCLEOTIDE SEQUENCE [LARGE SCALE GENOMIC DNA]</scope>
</reference>
<name>A0A0K8MAL8_9PROT</name>
<dbReference type="SUPFAM" id="SSF46785">
    <property type="entry name" value="Winged helix' DNA-binding domain"/>
    <property type="match status" value="1"/>
</dbReference>
<evidence type="ECO:0000256" key="2">
    <source>
        <dbReference type="ARBA" id="ARBA00023015"/>
    </source>
</evidence>
<keyword evidence="3" id="KW-0238">DNA-binding</keyword>
<dbReference type="GO" id="GO:0006351">
    <property type="term" value="P:DNA-templated transcription"/>
    <property type="evidence" value="ECO:0007669"/>
    <property type="project" value="TreeGrafter"/>
</dbReference>
<accession>A0A0K8MAL8</accession>
<keyword evidence="7" id="KW-1185">Reference proteome</keyword>
<dbReference type="InterPro" id="IPR036388">
    <property type="entry name" value="WH-like_DNA-bd_sf"/>
</dbReference>
<gene>
    <name evidence="6" type="primary">gltR_1</name>
    <name evidence="6" type="ORF">Cva_00186</name>
</gene>
<proteinExistence type="inferred from homology"/>
<dbReference type="SUPFAM" id="SSF53850">
    <property type="entry name" value="Periplasmic binding protein-like II"/>
    <property type="match status" value="1"/>
</dbReference>
<dbReference type="FunFam" id="1.10.10.10:FF:000001">
    <property type="entry name" value="LysR family transcriptional regulator"/>
    <property type="match status" value="1"/>
</dbReference>
<protein>
    <submittedName>
        <fullName evidence="6">HTH-type transcriptional regulator GltR</fullName>
    </submittedName>
</protein>
<dbReference type="Gene3D" id="1.10.10.10">
    <property type="entry name" value="Winged helix-like DNA-binding domain superfamily/Winged helix DNA-binding domain"/>
    <property type="match status" value="1"/>
</dbReference>
<dbReference type="EMBL" id="BBVC01000008">
    <property type="protein sequence ID" value="GAO97550.1"/>
    <property type="molecule type" value="Genomic_DNA"/>
</dbReference>
<dbReference type="Gene3D" id="3.40.190.290">
    <property type="match status" value="1"/>
</dbReference>
<dbReference type="Pfam" id="PF00126">
    <property type="entry name" value="HTH_1"/>
    <property type="match status" value="1"/>
</dbReference>
<dbReference type="InterPro" id="IPR005119">
    <property type="entry name" value="LysR_subst-bd"/>
</dbReference>
<evidence type="ECO:0000256" key="3">
    <source>
        <dbReference type="ARBA" id="ARBA00023125"/>
    </source>
</evidence>
<feature type="domain" description="HTH lysR-type" evidence="5">
    <location>
        <begin position="3"/>
        <end position="60"/>
    </location>
</feature>
<dbReference type="OrthoDB" id="7624726at2"/>
<evidence type="ECO:0000256" key="4">
    <source>
        <dbReference type="ARBA" id="ARBA00023163"/>
    </source>
</evidence>
<dbReference type="Proteomes" id="UP000036771">
    <property type="component" value="Unassembled WGS sequence"/>
</dbReference>
<evidence type="ECO:0000313" key="7">
    <source>
        <dbReference type="Proteomes" id="UP000036771"/>
    </source>
</evidence>
<dbReference type="PRINTS" id="PR00039">
    <property type="entry name" value="HTHLYSR"/>
</dbReference>
<dbReference type="PROSITE" id="PS50931">
    <property type="entry name" value="HTH_LYSR"/>
    <property type="match status" value="1"/>
</dbReference>
<dbReference type="Pfam" id="PF03466">
    <property type="entry name" value="LysR_substrate"/>
    <property type="match status" value="1"/>
</dbReference>
<keyword evidence="4" id="KW-0804">Transcription</keyword>
<organism evidence="6 7">
    <name type="scientific">Caedimonas varicaedens</name>
    <dbReference type="NCBI Taxonomy" id="1629334"/>
    <lineage>
        <taxon>Bacteria</taxon>
        <taxon>Pseudomonadati</taxon>
        <taxon>Pseudomonadota</taxon>
        <taxon>Alphaproteobacteria</taxon>
        <taxon>Holosporales</taxon>
        <taxon>Caedimonadaceae</taxon>
        <taxon>Caedimonas</taxon>
    </lineage>
</organism>
<dbReference type="STRING" id="1629334.Cva_00186"/>
<sequence length="307" mass="35346">MYMEWDRLRHFYYVAKEKSITRAAQHLRTFQPSVTRSIQQLEHQANSKLFIRNRKGLILTQQGEILFNHVKNMMTELELAKNQMSGKSEEVKGTLKITTTYSYASTFLSQHLCNFSKLYPDIKLHLICDDTDLDLAQREADVAFRTFDIHAPDLEQIFLHERILQLFASEEYLREMGTPKEAKDLDGHRLITFDPPHTALRDALSAHWLLSFSTTCGHTREAFMIVNSVECLAQMAEAGIGIIALSNDSSLIKKHRLIRVLPELNGPSSRVHYVFPKSIKNLRMVKLLCDYLKETLSDNHPLQLSEG</sequence>
<dbReference type="GO" id="GO:0003700">
    <property type="term" value="F:DNA-binding transcription factor activity"/>
    <property type="evidence" value="ECO:0007669"/>
    <property type="project" value="InterPro"/>
</dbReference>
<evidence type="ECO:0000313" key="6">
    <source>
        <dbReference type="EMBL" id="GAO97550.1"/>
    </source>
</evidence>
<keyword evidence="2" id="KW-0805">Transcription regulation</keyword>
<evidence type="ECO:0000256" key="1">
    <source>
        <dbReference type="ARBA" id="ARBA00009437"/>
    </source>
</evidence>
<dbReference type="GO" id="GO:0043565">
    <property type="term" value="F:sequence-specific DNA binding"/>
    <property type="evidence" value="ECO:0007669"/>
    <property type="project" value="TreeGrafter"/>
</dbReference>
<dbReference type="PANTHER" id="PTHR30537">
    <property type="entry name" value="HTH-TYPE TRANSCRIPTIONAL REGULATOR"/>
    <property type="match status" value="1"/>
</dbReference>
<comment type="similarity">
    <text evidence="1">Belongs to the LysR transcriptional regulatory family.</text>
</comment>
<dbReference type="InterPro" id="IPR058163">
    <property type="entry name" value="LysR-type_TF_proteobact-type"/>
</dbReference>
<dbReference type="PANTHER" id="PTHR30537:SF20">
    <property type="entry name" value="TRANSCRIPTIONAL REGULATORY PROTEIN"/>
    <property type="match status" value="1"/>
</dbReference>
<dbReference type="InterPro" id="IPR000847">
    <property type="entry name" value="LysR_HTH_N"/>
</dbReference>
<evidence type="ECO:0000259" key="5">
    <source>
        <dbReference type="PROSITE" id="PS50931"/>
    </source>
</evidence>
<dbReference type="AlphaFoldDB" id="A0A0K8MAL8"/>
<dbReference type="InterPro" id="IPR036390">
    <property type="entry name" value="WH_DNA-bd_sf"/>
</dbReference>
<comment type="caution">
    <text evidence="6">The sequence shown here is derived from an EMBL/GenBank/DDBJ whole genome shotgun (WGS) entry which is preliminary data.</text>
</comment>